<dbReference type="AlphaFoldDB" id="A0A8P0P366"/>
<sequence>MGEDHQAHYSHKRRMFDTHSYRGNYIRGHSSLLKRDLVAETHNGANSAAEYLGALEVTLCQSVDRSSSGMILQGTYQNGYDNAQQYGINSSKMHMV</sequence>
<protein>
    <submittedName>
        <fullName evidence="1">Uncharacterized protein</fullName>
    </submittedName>
</protein>
<evidence type="ECO:0000313" key="2">
    <source>
        <dbReference type="Proteomes" id="UP000002254"/>
    </source>
</evidence>
<proteinExistence type="predicted"/>
<dbReference type="Proteomes" id="UP000002254">
    <property type="component" value="Chromosome 34"/>
</dbReference>
<accession>A0A8P0P366</accession>
<dbReference type="Ensembl" id="ENSCAFT00000093844.2">
    <property type="protein sequence ID" value="ENSCAFP00000053603.1"/>
    <property type="gene ID" value="ENSCAFG00000048261.2"/>
</dbReference>
<reference evidence="1" key="2">
    <citation type="submission" date="2025-08" db="UniProtKB">
        <authorList>
            <consortium name="Ensembl"/>
        </authorList>
    </citation>
    <scope>IDENTIFICATION</scope>
</reference>
<organism evidence="1 2">
    <name type="scientific">Canis lupus familiaris</name>
    <name type="common">Dog</name>
    <name type="synonym">Canis familiaris</name>
    <dbReference type="NCBI Taxonomy" id="9615"/>
    <lineage>
        <taxon>Eukaryota</taxon>
        <taxon>Metazoa</taxon>
        <taxon>Chordata</taxon>
        <taxon>Craniata</taxon>
        <taxon>Vertebrata</taxon>
        <taxon>Euteleostomi</taxon>
        <taxon>Mammalia</taxon>
        <taxon>Eutheria</taxon>
        <taxon>Laurasiatheria</taxon>
        <taxon>Carnivora</taxon>
        <taxon>Caniformia</taxon>
        <taxon>Canidae</taxon>
        <taxon>Canis</taxon>
    </lineage>
</organism>
<name>A0A8P0P366_CANLF</name>
<evidence type="ECO:0000313" key="1">
    <source>
        <dbReference type="Ensembl" id="ENSCAFP00000053603.1"/>
    </source>
</evidence>
<reference evidence="1 2" key="1">
    <citation type="journal article" date="2005" name="Nature">
        <title>Genome sequence, comparative analysis and haplotype structure of the domestic dog.</title>
        <authorList>
            <consortium name="Broad Sequencing Platform"/>
            <person name="Lindblad-Toh K."/>
            <person name="Wade C.M."/>
            <person name="Mikkelsen T.S."/>
            <person name="Karlsson E.K."/>
            <person name="Jaffe D.B."/>
            <person name="Kamal M."/>
            <person name="Clamp M."/>
            <person name="Chang J.L."/>
            <person name="Kulbokas E.J. III"/>
            <person name="Zody M.C."/>
            <person name="Mauceli E."/>
            <person name="Xie X."/>
            <person name="Breen M."/>
            <person name="Wayne R.K."/>
            <person name="Ostrander E.A."/>
            <person name="Ponting C.P."/>
            <person name="Galibert F."/>
            <person name="Smith D.R."/>
            <person name="DeJong P.J."/>
            <person name="Kirkness E."/>
            <person name="Alvarez P."/>
            <person name="Biagi T."/>
            <person name="Brockman W."/>
            <person name="Butler J."/>
            <person name="Chin C.W."/>
            <person name="Cook A."/>
            <person name="Cuff J."/>
            <person name="Daly M.J."/>
            <person name="DeCaprio D."/>
            <person name="Gnerre S."/>
            <person name="Grabherr M."/>
            <person name="Kellis M."/>
            <person name="Kleber M."/>
            <person name="Bardeleben C."/>
            <person name="Goodstadt L."/>
            <person name="Heger A."/>
            <person name="Hitte C."/>
            <person name="Kim L."/>
            <person name="Koepfli K.P."/>
            <person name="Parker H.G."/>
            <person name="Pollinger J.P."/>
            <person name="Searle S.M."/>
            <person name="Sutter N.B."/>
            <person name="Thomas R."/>
            <person name="Webber C."/>
            <person name="Baldwin J."/>
            <person name="Abebe A."/>
            <person name="Abouelleil A."/>
            <person name="Aftuck L."/>
            <person name="Ait-Zahra M."/>
            <person name="Aldredge T."/>
            <person name="Allen N."/>
            <person name="An P."/>
            <person name="Anderson S."/>
            <person name="Antoine C."/>
            <person name="Arachchi H."/>
            <person name="Aslam A."/>
            <person name="Ayotte L."/>
            <person name="Bachantsang P."/>
            <person name="Barry A."/>
            <person name="Bayul T."/>
            <person name="Benamara M."/>
            <person name="Berlin A."/>
            <person name="Bessette D."/>
            <person name="Blitshteyn B."/>
            <person name="Bloom T."/>
            <person name="Blye J."/>
            <person name="Boguslavskiy L."/>
            <person name="Bonnet C."/>
            <person name="Boukhgalter B."/>
            <person name="Brown A."/>
            <person name="Cahill P."/>
            <person name="Calixte N."/>
            <person name="Camarata J."/>
            <person name="Cheshatsang Y."/>
            <person name="Chu J."/>
            <person name="Citroen M."/>
            <person name="Collymore A."/>
            <person name="Cooke P."/>
            <person name="Dawoe T."/>
            <person name="Daza R."/>
            <person name="Decktor K."/>
            <person name="DeGray S."/>
            <person name="Dhargay N."/>
            <person name="Dooley K."/>
            <person name="Dooley K."/>
            <person name="Dorje P."/>
            <person name="Dorjee K."/>
            <person name="Dorris L."/>
            <person name="Duffey N."/>
            <person name="Dupes A."/>
            <person name="Egbiremolen O."/>
            <person name="Elong R."/>
            <person name="Falk J."/>
            <person name="Farina A."/>
            <person name="Faro S."/>
            <person name="Ferguson D."/>
            <person name="Ferreira P."/>
            <person name="Fisher S."/>
            <person name="FitzGerald M."/>
            <person name="Foley K."/>
            <person name="Foley C."/>
            <person name="Franke A."/>
            <person name="Friedrich D."/>
            <person name="Gage D."/>
            <person name="Garber M."/>
            <person name="Gearin G."/>
            <person name="Giannoukos G."/>
            <person name="Goode T."/>
            <person name="Goyette A."/>
            <person name="Graham J."/>
            <person name="Grandbois E."/>
            <person name="Gyaltsen K."/>
            <person name="Hafez N."/>
            <person name="Hagopian D."/>
            <person name="Hagos B."/>
            <person name="Hall J."/>
            <person name="Healy C."/>
            <person name="Hegarty R."/>
            <person name="Honan T."/>
            <person name="Horn A."/>
            <person name="Houde N."/>
            <person name="Hughes L."/>
            <person name="Hunnicutt L."/>
            <person name="Husby M."/>
            <person name="Jester B."/>
            <person name="Jones C."/>
            <person name="Kamat A."/>
            <person name="Kanga B."/>
            <person name="Kells C."/>
            <person name="Khazanovich D."/>
            <person name="Kieu A.C."/>
            <person name="Kisner P."/>
            <person name="Kumar M."/>
            <person name="Lance K."/>
            <person name="Landers T."/>
            <person name="Lara M."/>
            <person name="Lee W."/>
            <person name="Leger J.P."/>
            <person name="Lennon N."/>
            <person name="Leuper L."/>
            <person name="LeVine S."/>
            <person name="Liu J."/>
            <person name="Liu X."/>
            <person name="Lokyitsang Y."/>
            <person name="Lokyitsang T."/>
            <person name="Lui A."/>
            <person name="Macdonald J."/>
            <person name="Major J."/>
            <person name="Marabella R."/>
            <person name="Maru K."/>
            <person name="Matthews C."/>
            <person name="McDonough S."/>
            <person name="Mehta T."/>
            <person name="Meldrim J."/>
            <person name="Melnikov A."/>
            <person name="Meneus L."/>
            <person name="Mihalev A."/>
            <person name="Mihova T."/>
            <person name="Miller K."/>
            <person name="Mittelman R."/>
            <person name="Mlenga V."/>
            <person name="Mulrain L."/>
            <person name="Munson G."/>
            <person name="Navidi A."/>
            <person name="Naylor J."/>
            <person name="Nguyen T."/>
            <person name="Nguyen N."/>
            <person name="Nguyen C."/>
            <person name="Nguyen T."/>
            <person name="Nicol R."/>
            <person name="Norbu N."/>
            <person name="Norbu C."/>
            <person name="Novod N."/>
            <person name="Nyima T."/>
            <person name="Olandt P."/>
            <person name="O'Neill B."/>
            <person name="O'Neill K."/>
            <person name="Osman S."/>
            <person name="Oyono L."/>
            <person name="Patti C."/>
            <person name="Perrin D."/>
            <person name="Phunkhang P."/>
            <person name="Pierre F."/>
            <person name="Priest M."/>
            <person name="Rachupka A."/>
            <person name="Raghuraman S."/>
            <person name="Rameau R."/>
            <person name="Ray V."/>
            <person name="Raymond C."/>
            <person name="Rege F."/>
            <person name="Rise C."/>
            <person name="Rogers J."/>
            <person name="Rogov P."/>
            <person name="Sahalie J."/>
            <person name="Settipalli S."/>
            <person name="Sharpe T."/>
            <person name="Shea T."/>
            <person name="Sheehan M."/>
            <person name="Sherpa N."/>
            <person name="Shi J."/>
            <person name="Shih D."/>
            <person name="Sloan J."/>
            <person name="Smith C."/>
            <person name="Sparrow T."/>
            <person name="Stalker J."/>
            <person name="Stange-Thomann N."/>
            <person name="Stavropoulos S."/>
            <person name="Stone C."/>
            <person name="Stone S."/>
            <person name="Sykes S."/>
            <person name="Tchuinga P."/>
            <person name="Tenzing P."/>
            <person name="Tesfaye S."/>
            <person name="Thoulutsang D."/>
            <person name="Thoulutsang Y."/>
            <person name="Topham K."/>
            <person name="Topping I."/>
            <person name="Tsamla T."/>
            <person name="Vassiliev H."/>
            <person name="Venkataraman V."/>
            <person name="Vo A."/>
            <person name="Wangchuk T."/>
            <person name="Wangdi T."/>
            <person name="Weiand M."/>
            <person name="Wilkinson J."/>
            <person name="Wilson A."/>
            <person name="Yadav S."/>
            <person name="Yang S."/>
            <person name="Yang X."/>
            <person name="Young G."/>
            <person name="Yu Q."/>
            <person name="Zainoun J."/>
            <person name="Zembek L."/>
            <person name="Zimmer A."/>
            <person name="Lander E.S."/>
        </authorList>
    </citation>
    <scope>NUCLEOTIDE SEQUENCE [LARGE SCALE GENOMIC DNA]</scope>
    <source>
        <strain evidence="1">Boxer</strain>
    </source>
</reference>